<dbReference type="AlphaFoldDB" id="L9JEN2"/>
<name>L9JEN2_TUPCH</name>
<dbReference type="InParanoid" id="L9JEN2"/>
<protein>
    <submittedName>
        <fullName evidence="1">Uncharacterized protein</fullName>
    </submittedName>
</protein>
<sequence length="110" mass="12550">MESSSCRYPYPSHNSRMKYEYSLCYTLKTSLLVERALRILLDAMLDLVVTEERPAALQNFLQSCEQVCVILEFRVRTPIVTTHPKPSDNLAQDDEDVCISVCCLLIHPIG</sequence>
<dbReference type="Proteomes" id="UP000011518">
    <property type="component" value="Unassembled WGS sequence"/>
</dbReference>
<evidence type="ECO:0000313" key="1">
    <source>
        <dbReference type="EMBL" id="ELW47442.1"/>
    </source>
</evidence>
<organism evidence="1 2">
    <name type="scientific">Tupaia chinensis</name>
    <name type="common">Chinese tree shrew</name>
    <name type="synonym">Tupaia belangeri chinensis</name>
    <dbReference type="NCBI Taxonomy" id="246437"/>
    <lineage>
        <taxon>Eukaryota</taxon>
        <taxon>Metazoa</taxon>
        <taxon>Chordata</taxon>
        <taxon>Craniata</taxon>
        <taxon>Vertebrata</taxon>
        <taxon>Euteleostomi</taxon>
        <taxon>Mammalia</taxon>
        <taxon>Eutheria</taxon>
        <taxon>Euarchontoglires</taxon>
        <taxon>Scandentia</taxon>
        <taxon>Tupaiidae</taxon>
        <taxon>Tupaia</taxon>
    </lineage>
</organism>
<dbReference type="EMBL" id="KB321112">
    <property type="protein sequence ID" value="ELW47442.1"/>
    <property type="molecule type" value="Genomic_DNA"/>
</dbReference>
<keyword evidence="2" id="KW-1185">Reference proteome</keyword>
<reference evidence="2" key="1">
    <citation type="submission" date="2012-07" db="EMBL/GenBank/DDBJ databases">
        <title>Genome of the Chinese tree shrew, a rising model animal genetically related to primates.</title>
        <authorList>
            <person name="Zhang G."/>
            <person name="Fan Y."/>
            <person name="Yao Y."/>
            <person name="Huang Z."/>
        </authorList>
    </citation>
    <scope>NUCLEOTIDE SEQUENCE [LARGE SCALE GENOMIC DNA]</scope>
</reference>
<evidence type="ECO:0000313" key="2">
    <source>
        <dbReference type="Proteomes" id="UP000011518"/>
    </source>
</evidence>
<proteinExistence type="predicted"/>
<accession>L9JEN2</accession>
<reference evidence="2" key="2">
    <citation type="journal article" date="2013" name="Nat. Commun.">
        <title>Genome of the Chinese tree shrew.</title>
        <authorList>
            <person name="Fan Y."/>
            <person name="Huang Z.Y."/>
            <person name="Cao C.C."/>
            <person name="Chen C.S."/>
            <person name="Chen Y.X."/>
            <person name="Fan D.D."/>
            <person name="He J."/>
            <person name="Hou H.L."/>
            <person name="Hu L."/>
            <person name="Hu X.T."/>
            <person name="Jiang X.T."/>
            <person name="Lai R."/>
            <person name="Lang Y.S."/>
            <person name="Liang B."/>
            <person name="Liao S.G."/>
            <person name="Mu D."/>
            <person name="Ma Y.Y."/>
            <person name="Niu Y.Y."/>
            <person name="Sun X.Q."/>
            <person name="Xia J.Q."/>
            <person name="Xiao J."/>
            <person name="Xiong Z.Q."/>
            <person name="Xu L."/>
            <person name="Yang L."/>
            <person name="Zhang Y."/>
            <person name="Zhao W."/>
            <person name="Zhao X.D."/>
            <person name="Zheng Y.T."/>
            <person name="Zhou J.M."/>
            <person name="Zhu Y.B."/>
            <person name="Zhang G.J."/>
            <person name="Wang J."/>
            <person name="Yao Y.G."/>
        </authorList>
    </citation>
    <scope>NUCLEOTIDE SEQUENCE [LARGE SCALE GENOMIC DNA]</scope>
</reference>
<gene>
    <name evidence="1" type="ORF">TREES_T100021065</name>
</gene>